<dbReference type="AlphaFoldDB" id="A0A914BUV3"/>
<accession>A0A914BUV3</accession>
<proteinExistence type="predicted"/>
<dbReference type="Proteomes" id="UP000887540">
    <property type="component" value="Unplaced"/>
</dbReference>
<organism evidence="1 2">
    <name type="scientific">Acrobeloides nanus</name>
    <dbReference type="NCBI Taxonomy" id="290746"/>
    <lineage>
        <taxon>Eukaryota</taxon>
        <taxon>Metazoa</taxon>
        <taxon>Ecdysozoa</taxon>
        <taxon>Nematoda</taxon>
        <taxon>Chromadorea</taxon>
        <taxon>Rhabditida</taxon>
        <taxon>Tylenchina</taxon>
        <taxon>Cephalobomorpha</taxon>
        <taxon>Cephaloboidea</taxon>
        <taxon>Cephalobidae</taxon>
        <taxon>Acrobeloides</taxon>
    </lineage>
</organism>
<evidence type="ECO:0000313" key="1">
    <source>
        <dbReference type="Proteomes" id="UP000887540"/>
    </source>
</evidence>
<evidence type="ECO:0000313" key="2">
    <source>
        <dbReference type="WBParaSite" id="ACRNAN_Path_1054.g4035.t1"/>
    </source>
</evidence>
<reference evidence="2" key="1">
    <citation type="submission" date="2022-11" db="UniProtKB">
        <authorList>
            <consortium name="WormBaseParasite"/>
        </authorList>
    </citation>
    <scope>IDENTIFICATION</scope>
</reference>
<sequence length="106" mass="12488">MFISPEDEIELKKMFKDCFSVGYNSSISEFIIVCLKQFREPNFDALMKMDFYQQALKNIEENKAHLAMYVQAIIFQKPEIPSRLDGSTNSWIQRMHKFMILLIGVQ</sequence>
<dbReference type="WBParaSite" id="ACRNAN_Path_1054.g4035.t1">
    <property type="protein sequence ID" value="ACRNAN_Path_1054.g4035.t1"/>
    <property type="gene ID" value="ACRNAN_Path_1054.g4035"/>
</dbReference>
<keyword evidence="1" id="KW-1185">Reference proteome</keyword>
<protein>
    <submittedName>
        <fullName evidence="2">CCR4-NOT transcription complex subunit 11</fullName>
    </submittedName>
</protein>
<name>A0A914BUV3_9BILA</name>